<name>A0A8S3C7I7_9BILA</name>
<accession>A0A8S3C7I7</accession>
<evidence type="ECO:0000313" key="3">
    <source>
        <dbReference type="EMBL" id="CAF4881458.1"/>
    </source>
</evidence>
<feature type="non-terminal residue" evidence="3">
    <location>
        <position position="1"/>
    </location>
</feature>
<evidence type="ECO:0000256" key="1">
    <source>
        <dbReference type="SAM" id="MobiDB-lite"/>
    </source>
</evidence>
<reference evidence="3" key="1">
    <citation type="submission" date="2021-02" db="EMBL/GenBank/DDBJ databases">
        <authorList>
            <person name="Nowell W R."/>
        </authorList>
    </citation>
    <scope>NUCLEOTIDE SEQUENCE</scope>
</reference>
<feature type="region of interest" description="Disordered" evidence="1">
    <location>
        <begin position="1"/>
        <end position="81"/>
    </location>
</feature>
<dbReference type="Proteomes" id="UP000676336">
    <property type="component" value="Unassembled WGS sequence"/>
</dbReference>
<dbReference type="EMBL" id="CAJOBH010058265">
    <property type="protein sequence ID" value="CAF4412340.1"/>
    <property type="molecule type" value="Genomic_DNA"/>
</dbReference>
<sequence>DLMRPAPSPLLSANEHQQNQNENVDNTHLSSVSTPINENHRAQQYSPNKLENNNIHSQLSSPRRSVLSDTNHTSVEGDDTY</sequence>
<dbReference type="AlphaFoldDB" id="A0A8S3C7I7"/>
<evidence type="ECO:0000313" key="5">
    <source>
        <dbReference type="Proteomes" id="UP000676336"/>
    </source>
</evidence>
<dbReference type="EMBL" id="CAJOBI010168951">
    <property type="protein sequence ID" value="CAF4881458.1"/>
    <property type="molecule type" value="Genomic_DNA"/>
</dbReference>
<evidence type="ECO:0000313" key="4">
    <source>
        <dbReference type="EMBL" id="CAF4979839.1"/>
    </source>
</evidence>
<organism evidence="3 5">
    <name type="scientific">Rotaria magnacalcarata</name>
    <dbReference type="NCBI Taxonomy" id="392030"/>
    <lineage>
        <taxon>Eukaryota</taxon>
        <taxon>Metazoa</taxon>
        <taxon>Spiralia</taxon>
        <taxon>Gnathifera</taxon>
        <taxon>Rotifera</taxon>
        <taxon>Eurotatoria</taxon>
        <taxon>Bdelloidea</taxon>
        <taxon>Philodinida</taxon>
        <taxon>Philodinidae</taxon>
        <taxon>Rotaria</taxon>
    </lineage>
</organism>
<dbReference type="Proteomes" id="UP000681720">
    <property type="component" value="Unassembled WGS sequence"/>
</dbReference>
<proteinExistence type="predicted"/>
<feature type="compositionally biased region" description="Polar residues" evidence="1">
    <location>
        <begin position="14"/>
        <end position="74"/>
    </location>
</feature>
<comment type="caution">
    <text evidence="3">The sequence shown here is derived from an EMBL/GenBank/DDBJ whole genome shotgun (WGS) entry which is preliminary data.</text>
</comment>
<dbReference type="EMBL" id="CAJOBJ010199807">
    <property type="protein sequence ID" value="CAF4979839.1"/>
    <property type="molecule type" value="Genomic_DNA"/>
</dbReference>
<evidence type="ECO:0000313" key="2">
    <source>
        <dbReference type="EMBL" id="CAF4412340.1"/>
    </source>
</evidence>
<feature type="non-terminal residue" evidence="3">
    <location>
        <position position="81"/>
    </location>
</feature>
<gene>
    <name evidence="2" type="ORF">BYL167_LOCUS32055</name>
    <name evidence="4" type="ORF">GIL414_LOCUS55961</name>
    <name evidence="3" type="ORF">SMN809_LOCUS50840</name>
</gene>
<dbReference type="Proteomes" id="UP000681967">
    <property type="component" value="Unassembled WGS sequence"/>
</dbReference>
<protein>
    <submittedName>
        <fullName evidence="3">Uncharacterized protein</fullName>
    </submittedName>
</protein>